<dbReference type="InterPro" id="IPR050765">
    <property type="entry name" value="Riboflavin_Biosynth_HTPR"/>
</dbReference>
<dbReference type="RefSeq" id="WP_245655926.1">
    <property type="nucleotide sequence ID" value="NZ_BBYK01000045.1"/>
</dbReference>
<dbReference type="Gene3D" id="3.40.430.10">
    <property type="entry name" value="Dihydrofolate Reductase, subunit A"/>
    <property type="match status" value="1"/>
</dbReference>
<comment type="caution">
    <text evidence="2">The sequence shown here is derived from an EMBL/GenBank/DDBJ whole genome shotgun (WGS) entry which is preliminary data.</text>
</comment>
<organism evidence="2 3">
    <name type="scientific">Microtetraspora fusca</name>
    <dbReference type="NCBI Taxonomy" id="1997"/>
    <lineage>
        <taxon>Bacteria</taxon>
        <taxon>Bacillati</taxon>
        <taxon>Actinomycetota</taxon>
        <taxon>Actinomycetes</taxon>
        <taxon>Streptosporangiales</taxon>
        <taxon>Streptosporangiaceae</taxon>
        <taxon>Microtetraspora</taxon>
    </lineage>
</organism>
<proteinExistence type="predicted"/>
<protein>
    <submittedName>
        <fullName evidence="2">Dihydrofolate reductase family protein</fullName>
    </submittedName>
</protein>
<feature type="domain" description="Bacterial bifunctional deaminase-reductase C-terminal" evidence="1">
    <location>
        <begin position="1"/>
        <end position="180"/>
    </location>
</feature>
<name>A0ABW6V0Q2_MICFU</name>
<dbReference type="Proteomes" id="UP001602119">
    <property type="component" value="Unassembled WGS sequence"/>
</dbReference>
<evidence type="ECO:0000313" key="3">
    <source>
        <dbReference type="Proteomes" id="UP001602119"/>
    </source>
</evidence>
<evidence type="ECO:0000313" key="2">
    <source>
        <dbReference type="EMBL" id="MFF4772879.1"/>
    </source>
</evidence>
<dbReference type="PANTHER" id="PTHR38011:SF2">
    <property type="entry name" value="BIFUNCTIONAL DEAMINASE-REDUCTASE DOMAIN PROTEIN"/>
    <property type="match status" value="1"/>
</dbReference>
<gene>
    <name evidence="2" type="ORF">ACFY05_08465</name>
</gene>
<dbReference type="PANTHER" id="PTHR38011">
    <property type="entry name" value="DIHYDROFOLATE REDUCTASE FAMILY PROTEIN (AFU_ORTHOLOGUE AFUA_8G06820)"/>
    <property type="match status" value="1"/>
</dbReference>
<dbReference type="EMBL" id="JBIAXI010000004">
    <property type="protein sequence ID" value="MFF4772879.1"/>
    <property type="molecule type" value="Genomic_DNA"/>
</dbReference>
<dbReference type="InterPro" id="IPR002734">
    <property type="entry name" value="RibDG_C"/>
</dbReference>
<reference evidence="2 3" key="1">
    <citation type="submission" date="2024-10" db="EMBL/GenBank/DDBJ databases">
        <title>The Natural Products Discovery Center: Release of the First 8490 Sequenced Strains for Exploring Actinobacteria Biosynthetic Diversity.</title>
        <authorList>
            <person name="Kalkreuter E."/>
            <person name="Kautsar S.A."/>
            <person name="Yang D."/>
            <person name="Bader C.D."/>
            <person name="Teijaro C.N."/>
            <person name="Fluegel L."/>
            <person name="Davis C.M."/>
            <person name="Simpson J.R."/>
            <person name="Lauterbach L."/>
            <person name="Steele A.D."/>
            <person name="Gui C."/>
            <person name="Meng S."/>
            <person name="Li G."/>
            <person name="Viehrig K."/>
            <person name="Ye F."/>
            <person name="Su P."/>
            <person name="Kiefer A.F."/>
            <person name="Nichols A."/>
            <person name="Cepeda A.J."/>
            <person name="Yan W."/>
            <person name="Fan B."/>
            <person name="Jiang Y."/>
            <person name="Adhikari A."/>
            <person name="Zheng C.-J."/>
            <person name="Schuster L."/>
            <person name="Cowan T.M."/>
            <person name="Smanski M.J."/>
            <person name="Chevrette M.G."/>
            <person name="De Carvalho L.P.S."/>
            <person name="Shen B."/>
        </authorList>
    </citation>
    <scope>NUCLEOTIDE SEQUENCE [LARGE SCALE GENOMIC DNA]</scope>
    <source>
        <strain evidence="2 3">NPDC001281</strain>
    </source>
</reference>
<keyword evidence="3" id="KW-1185">Reference proteome</keyword>
<dbReference type="SUPFAM" id="SSF53597">
    <property type="entry name" value="Dihydrofolate reductase-like"/>
    <property type="match status" value="1"/>
</dbReference>
<sequence length="202" mass="22205">MTAFVTLDGVIQAPGLQDEDRDGGFELGGWTQPYADPMVDQQTTESVLSADALLLGRRTYQLFAGYWPGADPADPRTAKLNSQPKYVVSRTLRTAQWNNSTVLNGDDVVKQVLRLKERHNRISVWGSSGLIPVLLRETLIDEFVLLTYPIVVGGGKRLFSGDTPLGLRLTHSATSGSGVLMCSYRRAETVPFPERKTSAPIR</sequence>
<dbReference type="InterPro" id="IPR024072">
    <property type="entry name" value="DHFR-like_dom_sf"/>
</dbReference>
<accession>A0ABW6V0Q2</accession>
<dbReference type="Pfam" id="PF01872">
    <property type="entry name" value="RibD_C"/>
    <property type="match status" value="1"/>
</dbReference>
<evidence type="ECO:0000259" key="1">
    <source>
        <dbReference type="Pfam" id="PF01872"/>
    </source>
</evidence>